<proteinExistence type="predicted"/>
<dbReference type="AlphaFoldDB" id="A0A1S8X355"/>
<name>A0A1S8X355_OPIVI</name>
<reference evidence="2 3" key="1">
    <citation type="submission" date="2015-03" db="EMBL/GenBank/DDBJ databases">
        <title>Draft genome of the nematode, Opisthorchis viverrini.</title>
        <authorList>
            <person name="Mitreva M."/>
        </authorList>
    </citation>
    <scope>NUCLEOTIDE SEQUENCE [LARGE SCALE GENOMIC DNA]</scope>
    <source>
        <strain evidence="2">Khon Kaen</strain>
    </source>
</reference>
<accession>A0A1S8X355</accession>
<feature type="region of interest" description="Disordered" evidence="1">
    <location>
        <begin position="80"/>
        <end position="108"/>
    </location>
</feature>
<gene>
    <name evidence="2" type="ORF">X801_02956</name>
</gene>
<sequence>LSGRRDVKGTEHTVGLYLNSDLKYPLYEVKIPAKTVFQKTSGNYINMDGETLGETSDQKRMANSATVNISPILSTATSAMEPLASEEEYEDNTTRYENTGRNASLPHF</sequence>
<evidence type="ECO:0000313" key="2">
    <source>
        <dbReference type="EMBL" id="OON21150.1"/>
    </source>
</evidence>
<dbReference type="Proteomes" id="UP000243686">
    <property type="component" value="Unassembled WGS sequence"/>
</dbReference>
<feature type="non-terminal residue" evidence="2">
    <location>
        <position position="1"/>
    </location>
</feature>
<keyword evidence="3" id="KW-1185">Reference proteome</keyword>
<evidence type="ECO:0000313" key="3">
    <source>
        <dbReference type="Proteomes" id="UP000243686"/>
    </source>
</evidence>
<dbReference type="EMBL" id="KV892259">
    <property type="protein sequence ID" value="OON21150.1"/>
    <property type="molecule type" value="Genomic_DNA"/>
</dbReference>
<evidence type="ECO:0000256" key="1">
    <source>
        <dbReference type="SAM" id="MobiDB-lite"/>
    </source>
</evidence>
<protein>
    <submittedName>
        <fullName evidence="2">Uncharacterized protein</fullName>
    </submittedName>
</protein>
<organism evidence="2 3">
    <name type="scientific">Opisthorchis viverrini</name>
    <name type="common">Southeast Asian liver fluke</name>
    <dbReference type="NCBI Taxonomy" id="6198"/>
    <lineage>
        <taxon>Eukaryota</taxon>
        <taxon>Metazoa</taxon>
        <taxon>Spiralia</taxon>
        <taxon>Lophotrochozoa</taxon>
        <taxon>Platyhelminthes</taxon>
        <taxon>Trematoda</taxon>
        <taxon>Digenea</taxon>
        <taxon>Opisthorchiida</taxon>
        <taxon>Opisthorchiata</taxon>
        <taxon>Opisthorchiidae</taxon>
        <taxon>Opisthorchis</taxon>
    </lineage>
</organism>